<evidence type="ECO:0000313" key="3">
    <source>
        <dbReference type="EMBL" id="MFO7194057.1"/>
    </source>
</evidence>
<name>A0ABD6FLY3_9PSEU</name>
<feature type="domain" description="RNA polymerase sigma-70 region 4" evidence="2">
    <location>
        <begin position="2"/>
        <end position="28"/>
    </location>
</feature>
<sequence>MSETAEVLGCSEGNVKSQQSRALTRLREVLDRMESTPSLARRAS</sequence>
<dbReference type="SUPFAM" id="SSF88659">
    <property type="entry name" value="Sigma3 and sigma4 domains of RNA polymerase sigma factors"/>
    <property type="match status" value="1"/>
</dbReference>
<evidence type="ECO:0000256" key="1">
    <source>
        <dbReference type="SAM" id="MobiDB-lite"/>
    </source>
</evidence>
<dbReference type="Proteomes" id="UP000249324">
    <property type="component" value="Unassembled WGS sequence"/>
</dbReference>
<protein>
    <submittedName>
        <fullName evidence="3">Sigma factor-like helix-turn-helix DNA-binding protein</fullName>
    </submittedName>
</protein>
<dbReference type="InterPro" id="IPR007630">
    <property type="entry name" value="RNA_pol_sigma70_r4"/>
</dbReference>
<evidence type="ECO:0000313" key="4">
    <source>
        <dbReference type="Proteomes" id="UP000249324"/>
    </source>
</evidence>
<dbReference type="InterPro" id="IPR013324">
    <property type="entry name" value="RNA_pol_sigma_r3/r4-like"/>
</dbReference>
<evidence type="ECO:0000259" key="2">
    <source>
        <dbReference type="Pfam" id="PF04545"/>
    </source>
</evidence>
<organism evidence="3 4">
    <name type="scientific">Thermocrispum agreste</name>
    <dbReference type="NCBI Taxonomy" id="37925"/>
    <lineage>
        <taxon>Bacteria</taxon>
        <taxon>Bacillati</taxon>
        <taxon>Actinomycetota</taxon>
        <taxon>Actinomycetes</taxon>
        <taxon>Pseudonocardiales</taxon>
        <taxon>Pseudonocardiaceae</taxon>
        <taxon>Thermocrispum</taxon>
    </lineage>
</organism>
<accession>A0ABD6FLY3</accession>
<dbReference type="EMBL" id="QGUI02000335">
    <property type="protein sequence ID" value="MFO7194057.1"/>
    <property type="molecule type" value="Genomic_DNA"/>
</dbReference>
<dbReference type="Gene3D" id="1.10.10.10">
    <property type="entry name" value="Winged helix-like DNA-binding domain superfamily/Winged helix DNA-binding domain"/>
    <property type="match status" value="1"/>
</dbReference>
<proteinExistence type="predicted"/>
<gene>
    <name evidence="3" type="ORF">DIU77_017585</name>
</gene>
<feature type="region of interest" description="Disordered" evidence="1">
    <location>
        <begin position="1"/>
        <end position="21"/>
    </location>
</feature>
<dbReference type="AlphaFoldDB" id="A0ABD6FLY3"/>
<reference evidence="3 4" key="1">
    <citation type="journal article" date="2021" name="BMC Genomics">
        <title>Genome-resolved metagenome and metatranscriptome analyses of thermophilic composting reveal key bacterial players and their metabolic interactions.</title>
        <authorList>
            <person name="Braga L.P.P."/>
            <person name="Pereira R.V."/>
            <person name="Martins L.F."/>
            <person name="Moura L.M.S."/>
            <person name="Sanchez F.B."/>
            <person name="Patane J.S.L."/>
            <person name="da Silva A.M."/>
            <person name="Setubal J.C."/>
        </authorList>
    </citation>
    <scope>NUCLEOTIDE SEQUENCE [LARGE SCALE GENOMIC DNA]</scope>
    <source>
        <strain evidence="3">ZC4RG45</strain>
    </source>
</reference>
<dbReference type="Pfam" id="PF04545">
    <property type="entry name" value="Sigma70_r4"/>
    <property type="match status" value="1"/>
</dbReference>
<comment type="caution">
    <text evidence="3">The sequence shown here is derived from an EMBL/GenBank/DDBJ whole genome shotgun (WGS) entry which is preliminary data.</text>
</comment>
<dbReference type="InterPro" id="IPR036388">
    <property type="entry name" value="WH-like_DNA-bd_sf"/>
</dbReference>